<dbReference type="PANTHER" id="PTHR37540">
    <property type="entry name" value="TRANSCRIPTION FACTOR (ACR-2), PUTATIVE-RELATED-RELATED"/>
    <property type="match status" value="1"/>
</dbReference>
<reference evidence="2 3" key="1">
    <citation type="submission" date="2015-10" db="EMBL/GenBank/DDBJ databases">
        <title>Full genome of DAOMC 229536 Phialocephala scopiformis, a fungal endophyte of spruce producing the potent anti-insectan compound rugulosin.</title>
        <authorList>
            <consortium name="DOE Joint Genome Institute"/>
            <person name="Walker A.K."/>
            <person name="Frasz S.L."/>
            <person name="Seifert K.A."/>
            <person name="Miller J.D."/>
            <person name="Mondo S.J."/>
            <person name="Labutti K."/>
            <person name="Lipzen A."/>
            <person name="Dockter R."/>
            <person name="Kennedy M."/>
            <person name="Grigoriev I.V."/>
            <person name="Spatafora J.W."/>
        </authorList>
    </citation>
    <scope>NUCLEOTIDE SEQUENCE [LARGE SCALE GENOMIC DNA]</scope>
    <source>
        <strain evidence="2 3">CBS 120377</strain>
    </source>
</reference>
<evidence type="ECO:0000313" key="3">
    <source>
        <dbReference type="Proteomes" id="UP000070700"/>
    </source>
</evidence>
<dbReference type="GeneID" id="28831748"/>
<name>A0A194XVH6_MOLSC</name>
<dbReference type="RefSeq" id="XP_018078369.1">
    <property type="nucleotide sequence ID" value="XM_018222022.1"/>
</dbReference>
<dbReference type="AlphaFoldDB" id="A0A194XVH6"/>
<feature type="region of interest" description="Disordered" evidence="1">
    <location>
        <begin position="1"/>
        <end position="43"/>
    </location>
</feature>
<evidence type="ECO:0000313" key="2">
    <source>
        <dbReference type="EMBL" id="KUJ24014.1"/>
    </source>
</evidence>
<dbReference type="InParanoid" id="A0A194XVH6"/>
<feature type="compositionally biased region" description="Polar residues" evidence="1">
    <location>
        <begin position="10"/>
        <end position="23"/>
    </location>
</feature>
<protein>
    <submittedName>
        <fullName evidence="2">Uncharacterized protein</fullName>
    </submittedName>
</protein>
<dbReference type="OrthoDB" id="4158087at2759"/>
<dbReference type="Proteomes" id="UP000070700">
    <property type="component" value="Unassembled WGS sequence"/>
</dbReference>
<accession>A0A194XVH6</accession>
<sequence length="478" mass="53710">MAQRGPRPFINTTPLEQPGQASRRNARSYAMRGKNSGKRRKHLTKKPCIDSWINGQFAGGLCQDPGPVSQVQACTSYVPRQVASEWSLFKFAEEPGPHVRQKLYQFFPILEHRSYPNQILATNFFDRQASLWFEHLGQSQTYVHNQLFVAMSYFDIVVDKVEHIGQGTISHMTKALSLLQTDLATIDRATAEVTIATVIAFAMVAVVSGDTASAGKHHHGLFKVLNLRGGLASLKSCRYLQIKCCRLDLSYAMPTCSKPLFFVAENILWDSYLPRSLPVSPTTAIHLLVSDSEPDPIMVNIWFDLHEFSRAANIAAQTGRKLEPDLLQEVMISVQYRLLNLEYDMEEPHELLRVVMLAYSATILPLLCSQFGAPASLSCPSFPACLHMFSIANEESSNDKLKALLWLLIIAEISILDVPHMELQLAQTIRALILNSWDEILELLKGFLWIDTLHREPTMKLLSNTIIKTEGVMQCVIS</sequence>
<gene>
    <name evidence="2" type="ORF">LY89DRAFT_776211</name>
</gene>
<dbReference type="KEGG" id="psco:LY89DRAFT_776211"/>
<dbReference type="EMBL" id="KQ947404">
    <property type="protein sequence ID" value="KUJ24014.1"/>
    <property type="molecule type" value="Genomic_DNA"/>
</dbReference>
<dbReference type="PANTHER" id="PTHR37540:SF5">
    <property type="entry name" value="TRANSCRIPTION FACTOR DOMAIN-CONTAINING PROTEIN"/>
    <property type="match status" value="1"/>
</dbReference>
<evidence type="ECO:0000256" key="1">
    <source>
        <dbReference type="SAM" id="MobiDB-lite"/>
    </source>
</evidence>
<proteinExistence type="predicted"/>
<keyword evidence="3" id="KW-1185">Reference proteome</keyword>
<organism evidence="2 3">
    <name type="scientific">Mollisia scopiformis</name>
    <name type="common">Conifer needle endophyte fungus</name>
    <name type="synonym">Phialocephala scopiformis</name>
    <dbReference type="NCBI Taxonomy" id="149040"/>
    <lineage>
        <taxon>Eukaryota</taxon>
        <taxon>Fungi</taxon>
        <taxon>Dikarya</taxon>
        <taxon>Ascomycota</taxon>
        <taxon>Pezizomycotina</taxon>
        <taxon>Leotiomycetes</taxon>
        <taxon>Helotiales</taxon>
        <taxon>Mollisiaceae</taxon>
        <taxon>Mollisia</taxon>
    </lineage>
</organism>